<evidence type="ECO:0000313" key="1">
    <source>
        <dbReference type="EMBL" id="ENO14325.1"/>
    </source>
</evidence>
<accession>N6VVW1</accession>
<evidence type="ECO:0000313" key="2">
    <source>
        <dbReference type="Proteomes" id="UP000013165"/>
    </source>
</evidence>
<comment type="caution">
    <text evidence="1">The sequence shown here is derived from an EMBL/GenBank/DDBJ whole genome shotgun (WGS) entry which is preliminary data.</text>
</comment>
<dbReference type="STRING" id="626887.J057_23065"/>
<dbReference type="EMBL" id="APLQ01000014">
    <property type="protein sequence ID" value="ENO14325.1"/>
    <property type="molecule type" value="Genomic_DNA"/>
</dbReference>
<dbReference type="AlphaFoldDB" id="N6VVW1"/>
<dbReference type="RefSeq" id="WP_004582544.1">
    <property type="nucleotide sequence ID" value="NZ_AP028878.1"/>
</dbReference>
<dbReference type="PATRIC" id="fig|626887.3.peg.4610"/>
<name>N6VVW1_9GAMM</name>
<sequence length="85" mass="9520">MSRAVCQLALDRIIAYVRGCGVELTPEICRRALQLVDRALAEASNGEVMELAMNLVPEYFDLPHIHVPQQHPELKRGSIGYSPYV</sequence>
<proteinExistence type="predicted"/>
<reference evidence="1 2" key="1">
    <citation type="journal article" date="2013" name="Genome Announc.">
        <title>Genome Sequence of the Polycyclic Aromatic Hydrocarbon-Degrading Bacterium Strain Marinobacter nanhaiticus D15-8WT.</title>
        <authorList>
            <person name="Cui Z."/>
            <person name="Gao W."/>
            <person name="Li Q."/>
            <person name="Xu G."/>
            <person name="Zheng L."/>
        </authorList>
    </citation>
    <scope>NUCLEOTIDE SEQUENCE [LARGE SCALE GENOMIC DNA]</scope>
    <source>
        <strain evidence="1 2">D15-8W</strain>
    </source>
</reference>
<gene>
    <name evidence="1" type="ORF">J057_23065</name>
</gene>
<organism evidence="1 2">
    <name type="scientific">Marinobacter nanhaiticus D15-8W</name>
    <dbReference type="NCBI Taxonomy" id="626887"/>
    <lineage>
        <taxon>Bacteria</taxon>
        <taxon>Pseudomonadati</taxon>
        <taxon>Pseudomonadota</taxon>
        <taxon>Gammaproteobacteria</taxon>
        <taxon>Pseudomonadales</taxon>
        <taxon>Marinobacteraceae</taxon>
        <taxon>Marinobacter</taxon>
    </lineage>
</organism>
<dbReference type="OrthoDB" id="6919369at2"/>
<keyword evidence="2" id="KW-1185">Reference proteome</keyword>
<dbReference type="Proteomes" id="UP000013165">
    <property type="component" value="Unassembled WGS sequence"/>
</dbReference>
<dbReference type="HOGENOM" id="CLU_2508812_0_0_6"/>
<protein>
    <submittedName>
        <fullName evidence="1">Uncharacterized protein</fullName>
    </submittedName>
</protein>